<dbReference type="Proteomes" id="UP000621386">
    <property type="component" value="Unassembled WGS sequence"/>
</dbReference>
<gene>
    <name evidence="2" type="ORF">JK361_40355</name>
</gene>
<dbReference type="RefSeq" id="WP_201828178.1">
    <property type="nucleotide sequence ID" value="NZ_JAERRH010000062.1"/>
</dbReference>
<evidence type="ECO:0000313" key="3">
    <source>
        <dbReference type="Proteomes" id="UP000621386"/>
    </source>
</evidence>
<comment type="caution">
    <text evidence="2">The sequence shown here is derived from an EMBL/GenBank/DDBJ whole genome shotgun (WGS) entry which is preliminary data.</text>
</comment>
<keyword evidence="1" id="KW-0732">Signal</keyword>
<organism evidence="2 3">
    <name type="scientific">Streptomyces musisoli</name>
    <dbReference type="NCBI Taxonomy" id="2802280"/>
    <lineage>
        <taxon>Bacteria</taxon>
        <taxon>Bacillati</taxon>
        <taxon>Actinomycetota</taxon>
        <taxon>Actinomycetes</taxon>
        <taxon>Kitasatosporales</taxon>
        <taxon>Streptomycetaceae</taxon>
        <taxon>Streptomyces</taxon>
    </lineage>
</organism>
<name>A0ABS1PEL9_9ACTN</name>
<evidence type="ECO:0000313" key="2">
    <source>
        <dbReference type="EMBL" id="MBL1110714.1"/>
    </source>
</evidence>
<proteinExistence type="predicted"/>
<feature type="signal peptide" evidence="1">
    <location>
        <begin position="1"/>
        <end position="29"/>
    </location>
</feature>
<protein>
    <submittedName>
        <fullName evidence="2">Uncharacterized protein</fullName>
    </submittedName>
</protein>
<keyword evidence="3" id="KW-1185">Reference proteome</keyword>
<dbReference type="EMBL" id="JAERRH010000062">
    <property type="protein sequence ID" value="MBL1110714.1"/>
    <property type="molecule type" value="Genomic_DNA"/>
</dbReference>
<evidence type="ECO:0000256" key="1">
    <source>
        <dbReference type="SAM" id="SignalP"/>
    </source>
</evidence>
<accession>A0ABS1PEL9</accession>
<reference evidence="2 3" key="1">
    <citation type="submission" date="2021-01" db="EMBL/GenBank/DDBJ databases">
        <title>WGS of actinomycetes isolated from Thailand.</title>
        <authorList>
            <person name="Thawai C."/>
        </authorList>
    </citation>
    <scope>NUCLEOTIDE SEQUENCE [LARGE SCALE GENOMIC DNA]</scope>
    <source>
        <strain evidence="2 3">CH5-8</strain>
    </source>
</reference>
<feature type="chain" id="PRO_5047171827" evidence="1">
    <location>
        <begin position="30"/>
        <end position="198"/>
    </location>
</feature>
<sequence>MRNSLAAAAAAVGMTASLLALVPATTANAGPLICDPGSHRVDWVTTSRTRVLTHKVKGYEKEYTGGSRTITKTLEHSKTLTSGRSVDSGASGGFGVKGILISLDAHVNGSYVHEKGHTTTRSVSVSDTLTKKGRYFFYLGRLKASGYWVGYRCDGGTKWIQQAHGRARSYGAAIDGAVRCGERVSKKSMAYLVKKKYC</sequence>